<accession>A0AAJ6YVA5</accession>
<gene>
    <name evidence="5" type="primary">LOC105367875</name>
</gene>
<name>A0AAJ6YVA5_9HYME</name>
<dbReference type="Pfam" id="PF01156">
    <property type="entry name" value="IU_nuc_hydro"/>
    <property type="match status" value="1"/>
</dbReference>
<dbReference type="SUPFAM" id="SSF53590">
    <property type="entry name" value="Nucleoside hydrolase"/>
    <property type="match status" value="1"/>
</dbReference>
<evidence type="ECO:0000259" key="3">
    <source>
        <dbReference type="Pfam" id="PF01156"/>
    </source>
</evidence>
<dbReference type="InterPro" id="IPR036452">
    <property type="entry name" value="Ribo_hydro-like"/>
</dbReference>
<evidence type="ECO:0000256" key="2">
    <source>
        <dbReference type="SAM" id="SignalP"/>
    </source>
</evidence>
<keyword evidence="2" id="KW-0732">Signal</keyword>
<dbReference type="AlphaFoldDB" id="A0AAJ6YVA5"/>
<dbReference type="InterPro" id="IPR052775">
    <property type="entry name" value="IUN_hydrolase"/>
</dbReference>
<feature type="domain" description="Inosine/uridine-preferring nucleoside hydrolase" evidence="3">
    <location>
        <begin position="31"/>
        <end position="326"/>
    </location>
</feature>
<dbReference type="InterPro" id="IPR001910">
    <property type="entry name" value="Inosine/uridine_hydrolase_dom"/>
</dbReference>
<dbReference type="PANTHER" id="PTHR46190">
    <property type="entry name" value="SI:CH211-201H21.5-RELATED"/>
    <property type="match status" value="1"/>
</dbReference>
<dbReference type="RefSeq" id="XP_011505012.1">
    <property type="nucleotide sequence ID" value="XM_011506710.1"/>
</dbReference>
<dbReference type="KEGG" id="csol:105367875"/>
<keyword evidence="4" id="KW-1185">Reference proteome</keyword>
<evidence type="ECO:0000313" key="5">
    <source>
        <dbReference type="RefSeq" id="XP_011505012.1"/>
    </source>
</evidence>
<sequence>MFYKILVIIISFQSISLCKESCTSDNNSMKLIIDTDAGGDDAVAIFLLLANKNIQIIAITCVYGNTEEKNVENNVLKILTIANRTDIPVYGGSAKPLLKNYSRDNFFGNDGFGDFQFDKNITATIDRSKHASIAIIELSKAYSDDINILTLGALTNIALAASLDSNFTQRINKFYVMGSIIDESMQSKINPNIEFNFGLDPDSNAIFFNSTVNRKILILPWDVVLKEAIAKKWRTDILGNVNSQVIQYLNKIEAVALKKTKAWFTSDTIIASILLWPDLVTTFLEAKLSAVNCGPFKGSVLVESINVESRQKNVEIVRNFKTTIFKKKLLQCLS</sequence>
<feature type="chain" id="PRO_5042494006" evidence="2">
    <location>
        <begin position="19"/>
        <end position="334"/>
    </location>
</feature>
<reference evidence="5" key="1">
    <citation type="submission" date="2025-08" db="UniProtKB">
        <authorList>
            <consortium name="RefSeq"/>
        </authorList>
    </citation>
    <scope>IDENTIFICATION</scope>
</reference>
<dbReference type="Gene3D" id="3.90.245.10">
    <property type="entry name" value="Ribonucleoside hydrolase-like"/>
    <property type="match status" value="1"/>
</dbReference>
<organism evidence="4 5">
    <name type="scientific">Ceratosolen solmsi marchali</name>
    <dbReference type="NCBI Taxonomy" id="326594"/>
    <lineage>
        <taxon>Eukaryota</taxon>
        <taxon>Metazoa</taxon>
        <taxon>Ecdysozoa</taxon>
        <taxon>Arthropoda</taxon>
        <taxon>Hexapoda</taxon>
        <taxon>Insecta</taxon>
        <taxon>Pterygota</taxon>
        <taxon>Neoptera</taxon>
        <taxon>Endopterygota</taxon>
        <taxon>Hymenoptera</taxon>
        <taxon>Apocrita</taxon>
        <taxon>Proctotrupomorpha</taxon>
        <taxon>Chalcidoidea</taxon>
        <taxon>Agaonidae</taxon>
        <taxon>Agaoninae</taxon>
        <taxon>Ceratosolen</taxon>
    </lineage>
</organism>
<comment type="similarity">
    <text evidence="1">Belongs to the IUNH family.</text>
</comment>
<proteinExistence type="inferred from homology"/>
<feature type="signal peptide" evidence="2">
    <location>
        <begin position="1"/>
        <end position="18"/>
    </location>
</feature>
<dbReference type="GO" id="GO:0016799">
    <property type="term" value="F:hydrolase activity, hydrolyzing N-glycosyl compounds"/>
    <property type="evidence" value="ECO:0007669"/>
    <property type="project" value="InterPro"/>
</dbReference>
<evidence type="ECO:0000313" key="4">
    <source>
        <dbReference type="Proteomes" id="UP000695007"/>
    </source>
</evidence>
<evidence type="ECO:0000256" key="1">
    <source>
        <dbReference type="ARBA" id="ARBA00009176"/>
    </source>
</evidence>
<dbReference type="Proteomes" id="UP000695007">
    <property type="component" value="Unplaced"/>
</dbReference>
<dbReference type="GeneID" id="105367875"/>
<dbReference type="PANTHER" id="PTHR46190:SF1">
    <property type="entry name" value="SI:CH211-201H21.5"/>
    <property type="match status" value="1"/>
</dbReference>
<protein>
    <submittedName>
        <fullName evidence="5">Probable uridine nucleosidase 2</fullName>
    </submittedName>
</protein>